<dbReference type="PANTHER" id="PTHR36512">
    <property type="entry name" value="D-AMINOPEPTIDASE"/>
    <property type="match status" value="1"/>
</dbReference>
<protein>
    <submittedName>
        <fullName evidence="2">P1 family peptidase</fullName>
    </submittedName>
</protein>
<accession>A0ABR7NWW2</accession>
<evidence type="ECO:0000313" key="3">
    <source>
        <dbReference type="Proteomes" id="UP000647491"/>
    </source>
</evidence>
<reference evidence="2 3" key="1">
    <citation type="submission" date="2020-08" db="EMBL/GenBank/DDBJ databases">
        <title>Genome public.</title>
        <authorList>
            <person name="Liu C."/>
            <person name="Sun Q."/>
        </authorList>
    </citation>
    <scope>NUCLEOTIDE SEQUENCE [LARGE SCALE GENOMIC DNA]</scope>
    <source>
        <strain evidence="2 3">BX10</strain>
    </source>
</reference>
<comment type="caution">
    <text evidence="2">The sequence shown here is derived from an EMBL/GenBank/DDBJ whole genome shotgun (WGS) entry which is preliminary data.</text>
</comment>
<dbReference type="Pfam" id="PF03576">
    <property type="entry name" value="Peptidase_S58"/>
    <property type="match status" value="1"/>
</dbReference>
<dbReference type="InterPro" id="IPR005321">
    <property type="entry name" value="Peptidase_S58_DmpA"/>
</dbReference>
<evidence type="ECO:0000256" key="1">
    <source>
        <dbReference type="ARBA" id="ARBA00007068"/>
    </source>
</evidence>
<dbReference type="PANTHER" id="PTHR36512:SF3">
    <property type="entry name" value="BLR5678 PROTEIN"/>
    <property type="match status" value="1"/>
</dbReference>
<name>A0ABR7NWW2_9FIRM</name>
<dbReference type="SUPFAM" id="SSF56266">
    <property type="entry name" value="DmpA/ArgJ-like"/>
    <property type="match status" value="1"/>
</dbReference>
<dbReference type="Proteomes" id="UP000647491">
    <property type="component" value="Unassembled WGS sequence"/>
</dbReference>
<organism evidence="2 3">
    <name type="scientific">Enterocloster hominis</name>
    <name type="common">ex Liu et al. 2021</name>
    <dbReference type="NCBI Taxonomy" id="2763663"/>
    <lineage>
        <taxon>Bacteria</taxon>
        <taxon>Bacillati</taxon>
        <taxon>Bacillota</taxon>
        <taxon>Clostridia</taxon>
        <taxon>Lachnospirales</taxon>
        <taxon>Lachnospiraceae</taxon>
        <taxon>Enterocloster</taxon>
    </lineage>
</organism>
<dbReference type="EMBL" id="JACRTJ010000028">
    <property type="protein sequence ID" value="MBC8600101.1"/>
    <property type="molecule type" value="Genomic_DNA"/>
</dbReference>
<keyword evidence="3" id="KW-1185">Reference proteome</keyword>
<proteinExistence type="inferred from homology"/>
<dbReference type="RefSeq" id="WP_022274659.1">
    <property type="nucleotide sequence ID" value="NZ_JACRTJ010000028.1"/>
</dbReference>
<dbReference type="Gene3D" id="3.60.70.12">
    <property type="entry name" value="L-amino peptidase D-ALA esterase/amidase"/>
    <property type="match status" value="1"/>
</dbReference>
<comment type="similarity">
    <text evidence="1">Belongs to the peptidase S58 family.</text>
</comment>
<evidence type="ECO:0000313" key="2">
    <source>
        <dbReference type="EMBL" id="MBC8600101.1"/>
    </source>
</evidence>
<sequence length="346" mass="37051">MKKRIRDYGIRIGDHPAGALNKLTDVPGVRVGHYTVDTEEHKTGVTVILPCEENIFASRLTAAAFVHNGFGKTAGIPQIEELGTLESPIALTNTLNVGKVHDALVDYMVEQCERDGVELTSMNPVVGECNDASLNKITERVIGIPEVRAAIDGACRDFEEGDVGAGKGTTCFGMKGGIGSASRLVELDGKTYVVGVLVQSNFGKTKHFVLDGKPMGELLSGKIEEARKDEGSIMMVVGTDLPVSDRQLKRIIRRAGVGLSRCGSFMGHGSGDIMLGFSTGNVYRKEEDRAVIPAAVMNEAMLDDVFEAAAEATEEAVLNSLAAAHTVTGYKGNTRYSLTDLYLKDL</sequence>
<dbReference type="InterPro" id="IPR016117">
    <property type="entry name" value="ArgJ-like_dom_sf"/>
</dbReference>
<gene>
    <name evidence="2" type="ORF">H8708_12830</name>
</gene>